<feature type="transmembrane region" description="Helical" evidence="6">
    <location>
        <begin position="411"/>
        <end position="431"/>
    </location>
</feature>
<dbReference type="Proteomes" id="UP000823863">
    <property type="component" value="Unassembled WGS sequence"/>
</dbReference>
<feature type="transmembrane region" description="Helical" evidence="6">
    <location>
        <begin position="197"/>
        <end position="216"/>
    </location>
</feature>
<keyword evidence="5 6" id="KW-0472">Membrane</keyword>
<name>A0A9D2PW95_9FIRM</name>
<dbReference type="EMBL" id="DWWB01000053">
    <property type="protein sequence ID" value="HJC66932.1"/>
    <property type="molecule type" value="Genomic_DNA"/>
</dbReference>
<gene>
    <name evidence="7" type="ORF">H9931_09495</name>
</gene>
<dbReference type="InterPro" id="IPR051679">
    <property type="entry name" value="DASS-Related_Transporters"/>
</dbReference>
<comment type="subcellular location">
    <subcellularLocation>
        <location evidence="1">Cell membrane</location>
        <topology evidence="1">Multi-pass membrane protein</topology>
    </subcellularLocation>
</comment>
<keyword evidence="2" id="KW-1003">Cell membrane</keyword>
<dbReference type="PANTHER" id="PTHR43652:SF2">
    <property type="entry name" value="BASIC AMINO ACID ANTIPORTER YFCC-RELATED"/>
    <property type="match status" value="1"/>
</dbReference>
<dbReference type="InterPro" id="IPR018385">
    <property type="entry name" value="C4_dicarb_anaerob_car-like"/>
</dbReference>
<sequence length="464" mass="50107">MSKSTKKGFKLPHTFVIIIFIVLVATAMTWIIPAGEFVRYENASGRTVIDPNQFSYIEQTPVNPLLIPLYIVNAICSRIDLMLVIMFSGGAFGLISKSGALHSVVAKIAKIFQNRLYVFIPIMTTVFALICTTQGVNQFIAFAPITVMITMAMGLDSIVGAAIILLGGCVGFSTGTLNPSTTLIAQDIAELTPYSGLGYRALCFVVFLVITNVYLVRYALKIRKDPTLSPMYELDKTSDLKETDLDSFGALTVRKVLIVVSLIAALAAMVYGGIAYGWDMPELAAVFIGLAVVVGFLSGETPSSMSVIFIDGCKKMLTAALIIGLATTIANVMTAGNIIDTVIYALASVMSLAPDFLMAPVMYLANTVISFIIVSGSGMASAVIPITAPLGDLLGISRQTTVLAYNFSDGFSNYILPHSTALMGIISAVNIPYDRWMKFMWKLFLIWMVACCIMCSIAQMINYQ</sequence>
<evidence type="ECO:0000256" key="2">
    <source>
        <dbReference type="ARBA" id="ARBA00022475"/>
    </source>
</evidence>
<reference evidence="7" key="1">
    <citation type="journal article" date="2021" name="PeerJ">
        <title>Extensive microbial diversity within the chicken gut microbiome revealed by metagenomics and culture.</title>
        <authorList>
            <person name="Gilroy R."/>
            <person name="Ravi A."/>
            <person name="Getino M."/>
            <person name="Pursley I."/>
            <person name="Horton D.L."/>
            <person name="Alikhan N.F."/>
            <person name="Baker D."/>
            <person name="Gharbi K."/>
            <person name="Hall N."/>
            <person name="Watson M."/>
            <person name="Adriaenssens E.M."/>
            <person name="Foster-Nyarko E."/>
            <person name="Jarju S."/>
            <person name="Secka A."/>
            <person name="Antonio M."/>
            <person name="Oren A."/>
            <person name="Chaudhuri R.R."/>
            <person name="La Ragione R."/>
            <person name="Hildebrand F."/>
            <person name="Pallen M.J."/>
        </authorList>
    </citation>
    <scope>NUCLEOTIDE SEQUENCE</scope>
    <source>
        <strain evidence="7">CHK198-12963</strain>
    </source>
</reference>
<feature type="transmembrane region" description="Helical" evidence="6">
    <location>
        <begin position="256"/>
        <end position="278"/>
    </location>
</feature>
<feature type="transmembrane region" description="Helical" evidence="6">
    <location>
        <begin position="443"/>
        <end position="461"/>
    </location>
</feature>
<feature type="transmembrane region" description="Helical" evidence="6">
    <location>
        <begin position="342"/>
        <end position="364"/>
    </location>
</feature>
<reference evidence="7" key="2">
    <citation type="submission" date="2021-04" db="EMBL/GenBank/DDBJ databases">
        <authorList>
            <person name="Gilroy R."/>
        </authorList>
    </citation>
    <scope>NUCLEOTIDE SEQUENCE</scope>
    <source>
        <strain evidence="7">CHK198-12963</strain>
    </source>
</reference>
<keyword evidence="4 6" id="KW-1133">Transmembrane helix</keyword>
<evidence type="ECO:0000256" key="3">
    <source>
        <dbReference type="ARBA" id="ARBA00022692"/>
    </source>
</evidence>
<proteinExistence type="predicted"/>
<dbReference type="AlphaFoldDB" id="A0A9D2PW95"/>
<accession>A0A9D2PW95</accession>
<feature type="transmembrane region" description="Helical" evidence="6">
    <location>
        <begin position="317"/>
        <end position="336"/>
    </location>
</feature>
<feature type="transmembrane region" description="Helical" evidence="6">
    <location>
        <begin position="12"/>
        <end position="32"/>
    </location>
</feature>
<evidence type="ECO:0000313" key="8">
    <source>
        <dbReference type="Proteomes" id="UP000823863"/>
    </source>
</evidence>
<evidence type="ECO:0000256" key="1">
    <source>
        <dbReference type="ARBA" id="ARBA00004651"/>
    </source>
</evidence>
<dbReference type="GO" id="GO:0005886">
    <property type="term" value="C:plasma membrane"/>
    <property type="evidence" value="ECO:0007669"/>
    <property type="project" value="UniProtKB-SubCell"/>
</dbReference>
<feature type="transmembrane region" description="Helical" evidence="6">
    <location>
        <begin position="284"/>
        <end position="310"/>
    </location>
</feature>
<dbReference type="PANTHER" id="PTHR43652">
    <property type="entry name" value="BASIC AMINO ACID ANTIPORTER YFCC-RELATED"/>
    <property type="match status" value="1"/>
</dbReference>
<dbReference type="Pfam" id="PF03606">
    <property type="entry name" value="DcuC"/>
    <property type="match status" value="1"/>
</dbReference>
<evidence type="ECO:0000256" key="6">
    <source>
        <dbReference type="SAM" id="Phobius"/>
    </source>
</evidence>
<evidence type="ECO:0000256" key="4">
    <source>
        <dbReference type="ARBA" id="ARBA00022989"/>
    </source>
</evidence>
<feature type="transmembrane region" description="Helical" evidence="6">
    <location>
        <begin position="371"/>
        <end position="391"/>
    </location>
</feature>
<evidence type="ECO:0000313" key="7">
    <source>
        <dbReference type="EMBL" id="HJC66932.1"/>
    </source>
</evidence>
<feature type="transmembrane region" description="Helical" evidence="6">
    <location>
        <begin position="162"/>
        <end position="185"/>
    </location>
</feature>
<feature type="transmembrane region" description="Helical" evidence="6">
    <location>
        <begin position="116"/>
        <end position="133"/>
    </location>
</feature>
<organism evidence="7 8">
    <name type="scientific">Candidatus Enterocloster excrementigallinarum</name>
    <dbReference type="NCBI Taxonomy" id="2838558"/>
    <lineage>
        <taxon>Bacteria</taxon>
        <taxon>Bacillati</taxon>
        <taxon>Bacillota</taxon>
        <taxon>Clostridia</taxon>
        <taxon>Lachnospirales</taxon>
        <taxon>Lachnospiraceae</taxon>
        <taxon>Enterocloster</taxon>
    </lineage>
</organism>
<comment type="caution">
    <text evidence="7">The sequence shown here is derived from an EMBL/GenBank/DDBJ whole genome shotgun (WGS) entry which is preliminary data.</text>
</comment>
<protein>
    <submittedName>
        <fullName evidence="7">YfcC family protein</fullName>
    </submittedName>
</protein>
<evidence type="ECO:0000256" key="5">
    <source>
        <dbReference type="ARBA" id="ARBA00023136"/>
    </source>
</evidence>
<feature type="transmembrane region" description="Helical" evidence="6">
    <location>
        <begin position="70"/>
        <end position="95"/>
    </location>
</feature>
<keyword evidence="3 6" id="KW-0812">Transmembrane</keyword>